<dbReference type="PANTHER" id="PTHR20974">
    <property type="entry name" value="UPF0585 PROTEIN CG18661"/>
    <property type="match status" value="1"/>
</dbReference>
<dbReference type="RefSeq" id="WP_185800692.1">
    <property type="nucleotide sequence ID" value="NZ_JACJVJ010000001.1"/>
</dbReference>
<accession>A0A842HWJ4</accession>
<evidence type="ECO:0000313" key="2">
    <source>
        <dbReference type="EMBL" id="MBC2777486.1"/>
    </source>
</evidence>
<keyword evidence="3" id="KW-1185">Reference proteome</keyword>
<proteinExistence type="predicted"/>
<dbReference type="EMBL" id="JACJVJ010000001">
    <property type="protein sequence ID" value="MBC2777486.1"/>
    <property type="molecule type" value="Genomic_DNA"/>
</dbReference>
<feature type="region of interest" description="Disordered" evidence="1">
    <location>
        <begin position="1"/>
        <end position="22"/>
    </location>
</feature>
<gene>
    <name evidence="2" type="ORF">H6P80_07610</name>
</gene>
<evidence type="ECO:0000313" key="3">
    <source>
        <dbReference type="Proteomes" id="UP000564378"/>
    </source>
</evidence>
<organism evidence="2 3">
    <name type="scientific">Parasphingopyxis marina</name>
    <dbReference type="NCBI Taxonomy" id="2761622"/>
    <lineage>
        <taxon>Bacteria</taxon>
        <taxon>Pseudomonadati</taxon>
        <taxon>Pseudomonadota</taxon>
        <taxon>Alphaproteobacteria</taxon>
        <taxon>Sphingomonadales</taxon>
        <taxon>Sphingomonadaceae</taxon>
        <taxon>Parasphingopyxis</taxon>
    </lineage>
</organism>
<dbReference type="PANTHER" id="PTHR20974:SF0">
    <property type="entry name" value="UPF0585 PROTEIN CG18661"/>
    <property type="match status" value="1"/>
</dbReference>
<dbReference type="Pfam" id="PF06080">
    <property type="entry name" value="DUF938"/>
    <property type="match status" value="1"/>
</dbReference>
<reference evidence="2 3" key="1">
    <citation type="submission" date="2020-08" db="EMBL/GenBank/DDBJ databases">
        <title>Draft genome sequence of Parasphingopyxis sp. GrpM-11.</title>
        <authorList>
            <person name="Oh J."/>
            <person name="Roh D.-H."/>
        </authorList>
    </citation>
    <scope>NUCLEOTIDE SEQUENCE [LARGE SCALE GENOMIC DNA]</scope>
    <source>
        <strain evidence="2 3">GrpM-11</strain>
    </source>
</reference>
<dbReference type="Proteomes" id="UP000564378">
    <property type="component" value="Unassembled WGS sequence"/>
</dbReference>
<evidence type="ECO:0000256" key="1">
    <source>
        <dbReference type="SAM" id="MobiDB-lite"/>
    </source>
</evidence>
<dbReference type="Gene3D" id="3.40.50.150">
    <property type="entry name" value="Vaccinia Virus protein VP39"/>
    <property type="match status" value="1"/>
</dbReference>
<dbReference type="SUPFAM" id="SSF53335">
    <property type="entry name" value="S-adenosyl-L-methionine-dependent methyltransferases"/>
    <property type="match status" value="1"/>
</dbReference>
<name>A0A842HWJ4_9SPHN</name>
<dbReference type="InterPro" id="IPR010342">
    <property type="entry name" value="DUF938"/>
</dbReference>
<protein>
    <submittedName>
        <fullName evidence="2">DUF938 domain-containing protein</fullName>
    </submittedName>
</protein>
<dbReference type="AlphaFoldDB" id="A0A842HWJ4"/>
<sequence length="211" mass="23053">MSERPWIGNEAGPEKKKHAPATARNRDAIADVLRDVLPETGTVLEIASGSGEHAIHFAEVFPALRWQPSDPDPACLASIAAWSAESGRANIAPPLELDAASADWPVERADAILCINMIHISPWAATEGLMAGAGRLLAPGVPLYLYGPYRVEGRETAPSNLQFDRWLKERDPAWGLRRLEAVAEEAERHDLRLVRVADMPANNLSLIFVRA</sequence>
<dbReference type="InterPro" id="IPR029063">
    <property type="entry name" value="SAM-dependent_MTases_sf"/>
</dbReference>
<comment type="caution">
    <text evidence="2">The sequence shown here is derived from an EMBL/GenBank/DDBJ whole genome shotgun (WGS) entry which is preliminary data.</text>
</comment>